<dbReference type="Gene3D" id="2.60.120.650">
    <property type="entry name" value="Cupin"/>
    <property type="match status" value="1"/>
</dbReference>
<keyword evidence="2" id="KW-1185">Reference proteome</keyword>
<evidence type="ECO:0000313" key="2">
    <source>
        <dbReference type="Proteomes" id="UP000728032"/>
    </source>
</evidence>
<protein>
    <recommendedName>
        <fullName evidence="3">JmjC domain-containing protein</fullName>
    </recommendedName>
</protein>
<evidence type="ECO:0000313" key="1">
    <source>
        <dbReference type="EMBL" id="CAD7642628.1"/>
    </source>
</evidence>
<dbReference type="Proteomes" id="UP000728032">
    <property type="component" value="Unassembled WGS sequence"/>
</dbReference>
<accession>A0A7R9LJ98</accession>
<name>A0A7R9LJ98_9ACAR</name>
<evidence type="ECO:0008006" key="3">
    <source>
        <dbReference type="Google" id="ProtNLM"/>
    </source>
</evidence>
<gene>
    <name evidence="1" type="ORF">ONB1V03_LOCUS3690</name>
</gene>
<organism evidence="1">
    <name type="scientific">Oppiella nova</name>
    <dbReference type="NCBI Taxonomy" id="334625"/>
    <lineage>
        <taxon>Eukaryota</taxon>
        <taxon>Metazoa</taxon>
        <taxon>Ecdysozoa</taxon>
        <taxon>Arthropoda</taxon>
        <taxon>Chelicerata</taxon>
        <taxon>Arachnida</taxon>
        <taxon>Acari</taxon>
        <taxon>Acariformes</taxon>
        <taxon>Sarcoptiformes</taxon>
        <taxon>Oribatida</taxon>
        <taxon>Brachypylina</taxon>
        <taxon>Oppioidea</taxon>
        <taxon>Oppiidae</taxon>
        <taxon>Oppiella</taxon>
    </lineage>
</organism>
<dbReference type="SUPFAM" id="SSF51197">
    <property type="entry name" value="Clavaminate synthase-like"/>
    <property type="match status" value="1"/>
</dbReference>
<dbReference type="GO" id="GO:0016706">
    <property type="term" value="F:2-oxoglutarate-dependent dioxygenase activity"/>
    <property type="evidence" value="ECO:0007669"/>
    <property type="project" value="TreeGrafter"/>
</dbReference>
<dbReference type="AlphaFoldDB" id="A0A7R9LJ98"/>
<dbReference type="PANTHER" id="PTHR12480">
    <property type="entry name" value="ARGININE DEMETHYLASE AND LYSYL-HYDROXYLASE JMJD"/>
    <property type="match status" value="1"/>
</dbReference>
<dbReference type="OrthoDB" id="10063099at2759"/>
<dbReference type="PANTHER" id="PTHR12480:SF19">
    <property type="entry name" value="CUPIN-LIKE DOMAIN-CONTAINING PROTEIN"/>
    <property type="match status" value="1"/>
</dbReference>
<sequence length="181" mass="21386">MIHLYAYSGVPVVITDAMVNWTATEVFSFEYFKNIYPNESPALDNYDRNCQFFPYKTQFKRLREIIRSNCDPLVANALRQHYQRPYFMPQDSEGTKMDWIFMGSPKYGAHMHVDHVGHPSWQAQVRGTKKWILEPPTECYTTCKVLELYWTPTYGIIKLILWVNTSTGSITFNRIKKFMFK</sequence>
<reference evidence="1" key="1">
    <citation type="submission" date="2020-11" db="EMBL/GenBank/DDBJ databases">
        <authorList>
            <person name="Tran Van P."/>
        </authorList>
    </citation>
    <scope>NUCLEOTIDE SEQUENCE</scope>
</reference>
<dbReference type="EMBL" id="OC915967">
    <property type="protein sequence ID" value="CAD7642628.1"/>
    <property type="molecule type" value="Genomic_DNA"/>
</dbReference>
<dbReference type="EMBL" id="CAJPVJ010001142">
    <property type="protein sequence ID" value="CAG2164130.1"/>
    <property type="molecule type" value="Genomic_DNA"/>
</dbReference>
<proteinExistence type="predicted"/>
<dbReference type="InterPro" id="IPR050910">
    <property type="entry name" value="JMJD6_ArgDemeth/LysHydrox"/>
</dbReference>